<name>A0A918TWI3_9RHOB</name>
<dbReference type="Proteomes" id="UP000638981">
    <property type="component" value="Unassembled WGS sequence"/>
</dbReference>
<feature type="signal peptide" evidence="1">
    <location>
        <begin position="1"/>
        <end position="25"/>
    </location>
</feature>
<organism evidence="2 3">
    <name type="scientific">Neogemmobacter tilapiae</name>
    <dbReference type="NCBI Taxonomy" id="875041"/>
    <lineage>
        <taxon>Bacteria</taxon>
        <taxon>Pseudomonadati</taxon>
        <taxon>Pseudomonadota</taxon>
        <taxon>Alphaproteobacteria</taxon>
        <taxon>Rhodobacterales</taxon>
        <taxon>Paracoccaceae</taxon>
        <taxon>Neogemmobacter</taxon>
    </lineage>
</organism>
<evidence type="ECO:0000313" key="2">
    <source>
        <dbReference type="EMBL" id="GHC64299.1"/>
    </source>
</evidence>
<dbReference type="PROSITE" id="PS51257">
    <property type="entry name" value="PROKAR_LIPOPROTEIN"/>
    <property type="match status" value="1"/>
</dbReference>
<proteinExistence type="predicted"/>
<evidence type="ECO:0008006" key="4">
    <source>
        <dbReference type="Google" id="ProtNLM"/>
    </source>
</evidence>
<evidence type="ECO:0000256" key="1">
    <source>
        <dbReference type="SAM" id="SignalP"/>
    </source>
</evidence>
<dbReference type="InterPro" id="IPR021395">
    <property type="entry name" value="DUF3035"/>
</dbReference>
<dbReference type="Pfam" id="PF11233">
    <property type="entry name" value="DUF3035"/>
    <property type="match status" value="1"/>
</dbReference>
<reference evidence="2" key="2">
    <citation type="submission" date="2020-09" db="EMBL/GenBank/DDBJ databases">
        <authorList>
            <person name="Sun Q."/>
            <person name="Kim S."/>
        </authorList>
    </citation>
    <scope>NUCLEOTIDE SEQUENCE</scope>
    <source>
        <strain evidence="2">KCTC 23310</strain>
    </source>
</reference>
<gene>
    <name evidence="2" type="ORF">GCM10007315_30830</name>
</gene>
<sequence>MMALKRGIGLWATGALMALSACSNGGEPRLMNVRSASNGPDEFSIVPPKPLQLPTDLAALPTPTPGGANLSDATPNEDAIIALGGNPNAGPGDAGLLAYASRYGVTGNIRGILATEDLAFRTDNQGRILERLFNVNVYFRAYADESLDQHAELERWRAVGAGNPSAPPEKEQ</sequence>
<keyword evidence="1" id="KW-0732">Signal</keyword>
<feature type="chain" id="PRO_5036745703" description="DUF3035 domain-containing protein" evidence="1">
    <location>
        <begin position="26"/>
        <end position="172"/>
    </location>
</feature>
<keyword evidence="3" id="KW-1185">Reference proteome</keyword>
<dbReference type="AlphaFoldDB" id="A0A918TWI3"/>
<protein>
    <recommendedName>
        <fullName evidence="4">DUF3035 domain-containing protein</fullName>
    </recommendedName>
</protein>
<accession>A0A918TWI3</accession>
<reference evidence="2" key="1">
    <citation type="journal article" date="2014" name="Int. J. Syst. Evol. Microbiol.">
        <title>Complete genome sequence of Corynebacterium casei LMG S-19264T (=DSM 44701T), isolated from a smear-ripened cheese.</title>
        <authorList>
            <consortium name="US DOE Joint Genome Institute (JGI-PGF)"/>
            <person name="Walter F."/>
            <person name="Albersmeier A."/>
            <person name="Kalinowski J."/>
            <person name="Ruckert C."/>
        </authorList>
    </citation>
    <scope>NUCLEOTIDE SEQUENCE</scope>
    <source>
        <strain evidence="2">KCTC 23310</strain>
    </source>
</reference>
<comment type="caution">
    <text evidence="2">The sequence shown here is derived from an EMBL/GenBank/DDBJ whole genome shotgun (WGS) entry which is preliminary data.</text>
</comment>
<dbReference type="EMBL" id="BMYJ01000011">
    <property type="protein sequence ID" value="GHC64299.1"/>
    <property type="molecule type" value="Genomic_DNA"/>
</dbReference>
<evidence type="ECO:0000313" key="3">
    <source>
        <dbReference type="Proteomes" id="UP000638981"/>
    </source>
</evidence>